<evidence type="ECO:0000313" key="1">
    <source>
        <dbReference type="EMBL" id="SDJ92847.1"/>
    </source>
</evidence>
<accession>A0A1G8XQV1</accession>
<protein>
    <recommendedName>
        <fullName evidence="3">RES domain-containing protein</fullName>
    </recommendedName>
</protein>
<gene>
    <name evidence="1" type="ORF">SAMN04487935_2024</name>
</gene>
<evidence type="ECO:0000313" key="2">
    <source>
        <dbReference type="Proteomes" id="UP000199580"/>
    </source>
</evidence>
<keyword evidence="2" id="KW-1185">Reference proteome</keyword>
<sequence>MNPVNYKNLEETELSISRLKKVVWPDINSAIDHNKFIKDVEQILFNEFDYIPLSVRINDRFDLPLFRARELKSFTDINLFHEHSLPPIHLSVTQRCNFAGHPVFYCSMNPLTAVFEVVRNNDYTSKKYCISKWAISEGSEIANQSFLQVPLHKENYLQNLRNDEKEKVRKIFGRELEESKVNGIIKYWEFLQEMFVSDNYTLSATLAHKSLFGKNNPINPDIIIYPSLQSNSVTANFAIHPNFVNQRLILKRLYVVEIVGYNKTSMRCDVNVTKFGKIERNKIIWEDPITEGYLEAYAQDFKHMVE</sequence>
<dbReference type="RefSeq" id="WP_091394783.1">
    <property type="nucleotide sequence ID" value="NZ_BKAI01000023.1"/>
</dbReference>
<dbReference type="EMBL" id="FNEZ01000003">
    <property type="protein sequence ID" value="SDJ92847.1"/>
    <property type="molecule type" value="Genomic_DNA"/>
</dbReference>
<dbReference type="OrthoDB" id="761857at2"/>
<evidence type="ECO:0008006" key="3">
    <source>
        <dbReference type="Google" id="ProtNLM"/>
    </source>
</evidence>
<dbReference type="STRING" id="1128970.SAMN04487935_2024"/>
<proteinExistence type="predicted"/>
<reference evidence="1 2" key="1">
    <citation type="submission" date="2016-10" db="EMBL/GenBank/DDBJ databases">
        <authorList>
            <person name="de Groot N.N."/>
        </authorList>
    </citation>
    <scope>NUCLEOTIDE SEQUENCE [LARGE SCALE GENOMIC DNA]</scope>
    <source>
        <strain evidence="1 2">CGMCC 1.10076</strain>
    </source>
</reference>
<dbReference type="AlphaFoldDB" id="A0A1G8XQV1"/>
<dbReference type="Proteomes" id="UP000199580">
    <property type="component" value="Unassembled WGS sequence"/>
</dbReference>
<organism evidence="1 2">
    <name type="scientific">Flavobacterium noncentrifugens</name>
    <dbReference type="NCBI Taxonomy" id="1128970"/>
    <lineage>
        <taxon>Bacteria</taxon>
        <taxon>Pseudomonadati</taxon>
        <taxon>Bacteroidota</taxon>
        <taxon>Flavobacteriia</taxon>
        <taxon>Flavobacteriales</taxon>
        <taxon>Flavobacteriaceae</taxon>
        <taxon>Flavobacterium</taxon>
    </lineage>
</organism>
<name>A0A1G8XQV1_9FLAO</name>